<dbReference type="EMBL" id="AMPQ01000045">
    <property type="protein sequence ID" value="EKE30501.1"/>
    <property type="molecule type" value="Genomic_DNA"/>
</dbReference>
<dbReference type="Proteomes" id="UP000092654">
    <property type="component" value="Chromosome"/>
</dbReference>
<reference evidence="2 3" key="1">
    <citation type="journal article" date="2012" name="J. Bacteriol.">
        <title>Draft Genome Sequence of Salimicrobium sp. Strain MJ3, Isolated from Myulchi-Jeot, Korean Fermented Seafood.</title>
        <authorList>
            <person name="Lee S.H."/>
            <person name="Jung J.Y."/>
            <person name="Jeon C.O."/>
        </authorList>
    </citation>
    <scope>NUCLEOTIDE SEQUENCE [LARGE SCALE GENOMIC DNA]</scope>
    <source>
        <strain evidence="2 3">MJ3</strain>
    </source>
</reference>
<dbReference type="PATRIC" id="fig|1230341.3.peg.2754"/>
<dbReference type="Proteomes" id="UP000011746">
    <property type="component" value="Unassembled WGS sequence"/>
</dbReference>
<dbReference type="KEGG" id="sje:AAV35_012625"/>
<evidence type="ECO:0000313" key="4">
    <source>
        <dbReference type="Proteomes" id="UP000092654"/>
    </source>
</evidence>
<dbReference type="OrthoDB" id="2404754at2"/>
<accession>K2FHA2</accession>
<protein>
    <submittedName>
        <fullName evidence="1">Signal transduction protein</fullName>
    </submittedName>
</protein>
<reference evidence="4" key="2">
    <citation type="submission" date="2015-06" db="EMBL/GenBank/DDBJ databases">
        <title>Salimicrobium jeotgali MJ3, isolated from Myulchi jeot, a traditional Korean fermented seafood.</title>
        <authorList>
            <person name="Kim K.H."/>
            <person name="Jeon C.O."/>
            <person name="Jin H.M."/>
        </authorList>
    </citation>
    <scope>NUCLEOTIDE SEQUENCE [LARGE SCALE GENOMIC DNA]</scope>
    <source>
        <strain evidence="4">MJ3</strain>
    </source>
</reference>
<proteinExistence type="predicted"/>
<evidence type="ECO:0000313" key="1">
    <source>
        <dbReference type="EMBL" id="AKG05515.1"/>
    </source>
</evidence>
<reference evidence="1" key="3">
    <citation type="submission" date="2016-11" db="EMBL/GenBank/DDBJ databases">
        <title>Salimicrobium jeotgali MJ3, isolated from Myulchi jeot, a traditional Korean fermented seafood.</title>
        <authorList>
            <person name="Kim K.H."/>
            <person name="Jeon C.O."/>
            <person name="Jin H.M."/>
        </authorList>
    </citation>
    <scope>NUCLEOTIDE SEQUENCE</scope>
    <source>
        <strain evidence="1">MJ3</strain>
    </source>
</reference>
<evidence type="ECO:0000313" key="3">
    <source>
        <dbReference type="Proteomes" id="UP000011746"/>
    </source>
</evidence>
<keyword evidence="3" id="KW-1185">Reference proteome</keyword>
<gene>
    <name evidence="1" type="ORF">AAV35_012625</name>
    <name evidence="2" type="ORF">MJ3_13709</name>
</gene>
<evidence type="ECO:0000313" key="2">
    <source>
        <dbReference type="EMBL" id="EKE30501.1"/>
    </source>
</evidence>
<organism evidence="2 3">
    <name type="scientific">Salimicrobium jeotgali</name>
    <dbReference type="NCBI Taxonomy" id="1230341"/>
    <lineage>
        <taxon>Bacteria</taxon>
        <taxon>Bacillati</taxon>
        <taxon>Bacillota</taxon>
        <taxon>Bacilli</taxon>
        <taxon>Bacillales</taxon>
        <taxon>Bacillaceae</taxon>
        <taxon>Salimicrobium</taxon>
    </lineage>
</organism>
<dbReference type="AlphaFoldDB" id="K2FHA2"/>
<dbReference type="EMBL" id="CP011361">
    <property type="protein sequence ID" value="AKG05515.1"/>
    <property type="molecule type" value="Genomic_DNA"/>
</dbReference>
<dbReference type="RefSeq" id="WP_008592704.1">
    <property type="nucleotide sequence ID" value="NZ_AMPQ01000045.1"/>
</dbReference>
<dbReference type="STRING" id="1230341.AAV35_012625"/>
<name>K2FHA2_9BACI</name>
<dbReference type="eggNOG" id="ENOG50332UJ">
    <property type="taxonomic scope" value="Bacteria"/>
</dbReference>
<sequence length="168" mass="18903">MSNEHLRKQEYRPTEWDDRVLDENGNVLVEGTPVNETNLNNMETGILIGQLDVGMLATFNAQQIRQLDLELKKSQHQRLLQGKATISNDQNNNGYFRTSEPFVEIALEGYPQINAPDYDVQLTVVNAVHEGAVGELLPYEKTQNGFKVKTTGSAESVTFLWTLLNPNV</sequence>